<dbReference type="eggNOG" id="COG1519">
    <property type="taxonomic scope" value="Bacteria"/>
</dbReference>
<dbReference type="UniPathway" id="UPA00958"/>
<sequence>MKPLPLALYGAATRLLEPLAPQVLQARARRGKEDPARLAERLGRAAAPRPPGPLVWLHGVSVGESASLLPLVAALRRRRPDLTVLVTSGTVTSAQVLARRLPPGVIHQFAPVDAPGAVARFLDHWRPGLAVLVESELWPNLILAAKERGVRLALASARMTEASAAGWARAPASARALLGAFDAVLPQDDATAARLARLGARTGPHLNLKRAGDPLPCDAAELERLRGLLAGRPVVLAASTHPGEEPILAAAVRAAAPDALTIIAPRHPERGGALAAELAAPRRGAGELPKPDDALYVADTLGELGLFFRLADVVVMGGSFRPGIGGHNPLEPARLGCAILTGPHVFNAADLYAEMSDAGAAIVLTGPDALQAELRRLLGAAPTRETPTREALGRAALAYAERQGAQLDAAFAVLDPLLPA</sequence>
<dbReference type="Gene3D" id="3.40.50.2000">
    <property type="entry name" value="Glycogen Phosphorylase B"/>
    <property type="match status" value="1"/>
</dbReference>
<keyword evidence="10" id="KW-0472">Membrane</keyword>
<name>B4REI4_PHEZH</name>
<dbReference type="HOGENOM" id="CLU_036146_1_1_5"/>
<dbReference type="GO" id="GO:0005886">
    <property type="term" value="C:plasma membrane"/>
    <property type="evidence" value="ECO:0007669"/>
    <property type="project" value="UniProtKB-SubCell"/>
</dbReference>
<dbReference type="Gene3D" id="3.40.50.11720">
    <property type="entry name" value="3-Deoxy-D-manno-octulosonic-acid transferase, N-terminal domain"/>
    <property type="match status" value="1"/>
</dbReference>
<dbReference type="SUPFAM" id="SSF53756">
    <property type="entry name" value="UDP-Glycosyltransferase/glycogen phosphorylase"/>
    <property type="match status" value="1"/>
</dbReference>
<evidence type="ECO:0000313" key="13">
    <source>
        <dbReference type="Proteomes" id="UP000001868"/>
    </source>
</evidence>
<evidence type="ECO:0000259" key="11">
    <source>
        <dbReference type="Pfam" id="PF04413"/>
    </source>
</evidence>
<dbReference type="CAZy" id="GT30">
    <property type="family name" value="Glycosyltransferase Family 30"/>
</dbReference>
<evidence type="ECO:0000256" key="10">
    <source>
        <dbReference type="RuleBase" id="RU365103"/>
    </source>
</evidence>
<evidence type="ECO:0000256" key="9">
    <source>
        <dbReference type="PIRSR" id="PIRSR639901-2"/>
    </source>
</evidence>
<dbReference type="EMBL" id="CP000747">
    <property type="protein sequence ID" value="ACG76926.1"/>
    <property type="molecule type" value="Genomic_DNA"/>
</dbReference>
<dbReference type="Proteomes" id="UP000001868">
    <property type="component" value="Chromosome"/>
</dbReference>
<dbReference type="InterPro" id="IPR038107">
    <property type="entry name" value="Glycos_transf_N_sf"/>
</dbReference>
<comment type="subcellular location">
    <subcellularLocation>
        <location evidence="10">Cell membrane</location>
    </subcellularLocation>
</comment>
<feature type="domain" description="3-deoxy-D-manno-octulosonic-acid transferase N-terminal" evidence="11">
    <location>
        <begin position="37"/>
        <end position="202"/>
    </location>
</feature>
<organism evidence="12 13">
    <name type="scientific">Phenylobacterium zucineum (strain HLK1)</name>
    <dbReference type="NCBI Taxonomy" id="450851"/>
    <lineage>
        <taxon>Bacteria</taxon>
        <taxon>Pseudomonadati</taxon>
        <taxon>Pseudomonadota</taxon>
        <taxon>Alphaproteobacteria</taxon>
        <taxon>Caulobacterales</taxon>
        <taxon>Caulobacteraceae</taxon>
        <taxon>Phenylobacterium</taxon>
    </lineage>
</organism>
<protein>
    <recommendedName>
        <fullName evidence="4 10">3-deoxy-D-manno-octulosonic acid transferase</fullName>
        <shortName evidence="10">Kdo transferase</shortName>
        <ecNumber evidence="3 10">2.4.99.12</ecNumber>
    </recommendedName>
    <alternativeName>
        <fullName evidence="6 10">Lipid IV(A) 3-deoxy-D-manno-octulosonic acid transferase</fullName>
    </alternativeName>
</protein>
<dbReference type="PANTHER" id="PTHR42755">
    <property type="entry name" value="3-DEOXY-MANNO-OCTULOSONATE CYTIDYLYLTRANSFERASE"/>
    <property type="match status" value="1"/>
</dbReference>
<evidence type="ECO:0000256" key="1">
    <source>
        <dbReference type="ARBA" id="ARBA00003394"/>
    </source>
</evidence>
<comment type="similarity">
    <text evidence="10">Belongs to the glycosyltransferase group 1 family.</text>
</comment>
<reference evidence="12 13" key="1">
    <citation type="journal article" date="2008" name="BMC Genomics">
        <title>Complete genome of Phenylobacterium zucineum - a novel facultative intracellular bacterium isolated from human erythroleukemia cell line K562.</title>
        <authorList>
            <person name="Luo Y."/>
            <person name="Xu X."/>
            <person name="Ding Z."/>
            <person name="Liu Z."/>
            <person name="Zhang B."/>
            <person name="Yan Z."/>
            <person name="Sun J."/>
            <person name="Hu S."/>
            <person name="Hu X."/>
        </authorList>
    </citation>
    <scope>NUCLEOTIDE SEQUENCE [LARGE SCALE GENOMIC DNA]</scope>
    <source>
        <strain evidence="12 13">HLK1</strain>
    </source>
</reference>
<dbReference type="STRING" id="450851.PHZ_c0512"/>
<comment type="catalytic activity">
    <reaction evidence="7 10">
        <text>lipid IVA (E. coli) + CMP-3-deoxy-beta-D-manno-octulosonate = alpha-Kdo-(2-&gt;6)-lipid IVA (E. coli) + CMP + H(+)</text>
        <dbReference type="Rhea" id="RHEA:28066"/>
        <dbReference type="ChEBI" id="CHEBI:15378"/>
        <dbReference type="ChEBI" id="CHEBI:58603"/>
        <dbReference type="ChEBI" id="CHEBI:60364"/>
        <dbReference type="ChEBI" id="CHEBI:60377"/>
        <dbReference type="ChEBI" id="CHEBI:85987"/>
        <dbReference type="EC" id="2.4.99.12"/>
    </reaction>
</comment>
<evidence type="ECO:0000313" key="12">
    <source>
        <dbReference type="EMBL" id="ACG76926.1"/>
    </source>
</evidence>
<dbReference type="InterPro" id="IPR039901">
    <property type="entry name" value="Kdotransferase"/>
</dbReference>
<dbReference type="EC" id="2.4.99.12" evidence="3 10"/>
<dbReference type="GO" id="GO:0009244">
    <property type="term" value="P:lipopolysaccharide core region biosynthetic process"/>
    <property type="evidence" value="ECO:0007669"/>
    <property type="project" value="UniProtKB-UniRule"/>
</dbReference>
<evidence type="ECO:0000256" key="2">
    <source>
        <dbReference type="ARBA" id="ARBA00004713"/>
    </source>
</evidence>
<feature type="site" description="Transition state stabilizer" evidence="9">
    <location>
        <position position="134"/>
    </location>
</feature>
<evidence type="ECO:0000256" key="7">
    <source>
        <dbReference type="ARBA" id="ARBA00049183"/>
    </source>
</evidence>
<evidence type="ECO:0000256" key="3">
    <source>
        <dbReference type="ARBA" id="ARBA00012621"/>
    </source>
</evidence>
<keyword evidence="10" id="KW-1003">Cell membrane</keyword>
<accession>B4REI4</accession>
<comment type="function">
    <text evidence="1 10">Involved in lipopolysaccharide (LPS) biosynthesis. Catalyzes the transfer of 3-deoxy-D-manno-octulosonate (Kdo) residue(s) from CMP-Kdo to lipid IV(A), the tetraacyldisaccharide-1,4'-bisphosphate precursor of lipid A.</text>
</comment>
<feature type="site" description="Transition state stabilizer" evidence="9">
    <location>
        <position position="209"/>
    </location>
</feature>
<keyword evidence="10" id="KW-0448">Lipopolysaccharide biosynthesis</keyword>
<dbReference type="GO" id="GO:0043842">
    <property type="term" value="F:Kdo transferase activity"/>
    <property type="evidence" value="ECO:0007669"/>
    <property type="project" value="UniProtKB-EC"/>
</dbReference>
<dbReference type="InterPro" id="IPR007507">
    <property type="entry name" value="Glycos_transf_N"/>
</dbReference>
<dbReference type="PANTHER" id="PTHR42755:SF1">
    <property type="entry name" value="3-DEOXY-D-MANNO-OCTULOSONIC ACID TRANSFERASE, MITOCHONDRIAL-RELATED"/>
    <property type="match status" value="1"/>
</dbReference>
<keyword evidence="13" id="KW-1185">Reference proteome</keyword>
<feature type="active site" description="Proton acceptor" evidence="8">
    <location>
        <position position="64"/>
    </location>
</feature>
<evidence type="ECO:0000256" key="6">
    <source>
        <dbReference type="ARBA" id="ARBA00031445"/>
    </source>
</evidence>
<proteinExistence type="inferred from homology"/>
<keyword evidence="5 10" id="KW-0808">Transferase</keyword>
<dbReference type="KEGG" id="pzu:PHZ_c0512"/>
<dbReference type="RefSeq" id="WP_012521074.1">
    <property type="nucleotide sequence ID" value="NC_011144.1"/>
</dbReference>
<dbReference type="OrthoDB" id="9789797at2"/>
<gene>
    <name evidence="12" type="primary">kdtA</name>
    <name evidence="12" type="ordered locus">PHZ_c0512</name>
</gene>
<dbReference type="GO" id="GO:0009245">
    <property type="term" value="P:lipid A biosynthetic process"/>
    <property type="evidence" value="ECO:0007669"/>
    <property type="project" value="TreeGrafter"/>
</dbReference>
<evidence type="ECO:0000256" key="5">
    <source>
        <dbReference type="ARBA" id="ARBA00022679"/>
    </source>
</evidence>
<evidence type="ECO:0000256" key="4">
    <source>
        <dbReference type="ARBA" id="ARBA00019077"/>
    </source>
</evidence>
<evidence type="ECO:0000256" key="8">
    <source>
        <dbReference type="PIRSR" id="PIRSR639901-1"/>
    </source>
</evidence>
<dbReference type="AlphaFoldDB" id="B4REI4"/>
<comment type="pathway">
    <text evidence="2 10">Bacterial outer membrane biogenesis; LPS core biosynthesis.</text>
</comment>
<dbReference type="Pfam" id="PF04413">
    <property type="entry name" value="Glycos_transf_N"/>
    <property type="match status" value="1"/>
</dbReference>